<dbReference type="Proteomes" id="UP000001312">
    <property type="component" value="Unassembled WGS sequence"/>
</dbReference>
<protein>
    <submittedName>
        <fullName evidence="1">Uncharacterized protein</fullName>
    </submittedName>
</protein>
<evidence type="ECO:0000313" key="1">
    <source>
        <dbReference type="EMBL" id="EDN92258.1"/>
    </source>
</evidence>
<dbReference type="AlphaFoldDB" id="A7ES16"/>
<evidence type="ECO:0000313" key="2">
    <source>
        <dbReference type="Proteomes" id="UP000001312"/>
    </source>
</evidence>
<dbReference type="HOGENOM" id="CLU_2759342_0_0_1"/>
<dbReference type="RefSeq" id="XP_001590381.1">
    <property type="nucleotide sequence ID" value="XM_001590331.1"/>
</dbReference>
<organism evidence="1 2">
    <name type="scientific">Sclerotinia sclerotiorum (strain ATCC 18683 / 1980 / Ss-1)</name>
    <name type="common">White mold</name>
    <name type="synonym">Whetzelinia sclerotiorum</name>
    <dbReference type="NCBI Taxonomy" id="665079"/>
    <lineage>
        <taxon>Eukaryota</taxon>
        <taxon>Fungi</taxon>
        <taxon>Dikarya</taxon>
        <taxon>Ascomycota</taxon>
        <taxon>Pezizomycotina</taxon>
        <taxon>Leotiomycetes</taxon>
        <taxon>Helotiales</taxon>
        <taxon>Sclerotiniaceae</taxon>
        <taxon>Sclerotinia</taxon>
    </lineage>
</organism>
<gene>
    <name evidence="1" type="ORF">SS1G_08121</name>
</gene>
<dbReference type="GeneID" id="5486681"/>
<dbReference type="InParanoid" id="A7ES16"/>
<reference evidence="2" key="1">
    <citation type="journal article" date="2011" name="PLoS Genet.">
        <title>Genomic analysis of the necrotrophic fungal pathogens Sclerotinia sclerotiorum and Botrytis cinerea.</title>
        <authorList>
            <person name="Amselem J."/>
            <person name="Cuomo C.A."/>
            <person name="van Kan J.A."/>
            <person name="Viaud M."/>
            <person name="Benito E.P."/>
            <person name="Couloux A."/>
            <person name="Coutinho P.M."/>
            <person name="de Vries R.P."/>
            <person name="Dyer P.S."/>
            <person name="Fillinger S."/>
            <person name="Fournier E."/>
            <person name="Gout L."/>
            <person name="Hahn M."/>
            <person name="Kohn L."/>
            <person name="Lapalu N."/>
            <person name="Plummer K.M."/>
            <person name="Pradier J.M."/>
            <person name="Quevillon E."/>
            <person name="Sharon A."/>
            <person name="Simon A."/>
            <person name="ten Have A."/>
            <person name="Tudzynski B."/>
            <person name="Tudzynski P."/>
            <person name="Wincker P."/>
            <person name="Andrew M."/>
            <person name="Anthouard V."/>
            <person name="Beever R.E."/>
            <person name="Beffa R."/>
            <person name="Benoit I."/>
            <person name="Bouzid O."/>
            <person name="Brault B."/>
            <person name="Chen Z."/>
            <person name="Choquer M."/>
            <person name="Collemare J."/>
            <person name="Cotton P."/>
            <person name="Danchin E.G."/>
            <person name="Da Silva C."/>
            <person name="Gautier A."/>
            <person name="Giraud C."/>
            <person name="Giraud T."/>
            <person name="Gonzalez C."/>
            <person name="Grossetete S."/>
            <person name="Guldener U."/>
            <person name="Henrissat B."/>
            <person name="Howlett B.J."/>
            <person name="Kodira C."/>
            <person name="Kretschmer M."/>
            <person name="Lappartient A."/>
            <person name="Leroch M."/>
            <person name="Levis C."/>
            <person name="Mauceli E."/>
            <person name="Neuveglise C."/>
            <person name="Oeser B."/>
            <person name="Pearson M."/>
            <person name="Poulain J."/>
            <person name="Poussereau N."/>
            <person name="Quesneville H."/>
            <person name="Rascle C."/>
            <person name="Schumacher J."/>
            <person name="Segurens B."/>
            <person name="Sexton A."/>
            <person name="Silva E."/>
            <person name="Sirven C."/>
            <person name="Soanes D.M."/>
            <person name="Talbot N.J."/>
            <person name="Templeton M."/>
            <person name="Yandava C."/>
            <person name="Yarden O."/>
            <person name="Zeng Q."/>
            <person name="Rollins J.A."/>
            <person name="Lebrun M.H."/>
            <person name="Dickman M."/>
        </authorList>
    </citation>
    <scope>NUCLEOTIDE SEQUENCE [LARGE SCALE GENOMIC DNA]</scope>
    <source>
        <strain evidence="2">ATCC 18683 / 1980 / Ss-1</strain>
    </source>
</reference>
<keyword evidence="2" id="KW-1185">Reference proteome</keyword>
<dbReference type="KEGG" id="ssl:SS1G_08121"/>
<dbReference type="EMBL" id="CH476631">
    <property type="protein sequence ID" value="EDN92258.1"/>
    <property type="molecule type" value="Genomic_DNA"/>
</dbReference>
<accession>A7ES16</accession>
<name>A7ES16_SCLS1</name>
<proteinExistence type="predicted"/>
<sequence length="70" mass="8267">MTTVSLLQNSLKVMNLSDIPDYFQSPYFNKLSTRTVFRAIVSRYLWEAVLSSMPRDIEHFRATVRHMQDL</sequence>